<dbReference type="EMBL" id="CP144694">
    <property type="protein sequence ID" value="WVZ02241.1"/>
    <property type="molecule type" value="Genomic_DNA"/>
</dbReference>
<dbReference type="AlphaFoldDB" id="A0AAQ3N4I9"/>
<accession>A0AAQ3N4I9</accession>
<feature type="non-terminal residue" evidence="2">
    <location>
        <position position="1"/>
    </location>
</feature>
<feature type="signal peptide" evidence="1">
    <location>
        <begin position="1"/>
        <end position="21"/>
    </location>
</feature>
<gene>
    <name evidence="2" type="ORF">V8G54_023047</name>
</gene>
<keyword evidence="1" id="KW-0732">Signal</keyword>
<feature type="chain" id="PRO_5042911032" evidence="1">
    <location>
        <begin position="22"/>
        <end position="170"/>
    </location>
</feature>
<dbReference type="Proteomes" id="UP001374535">
    <property type="component" value="Chromosome 7"/>
</dbReference>
<organism evidence="2 3">
    <name type="scientific">Vigna mungo</name>
    <name type="common">Black gram</name>
    <name type="synonym">Phaseolus mungo</name>
    <dbReference type="NCBI Taxonomy" id="3915"/>
    <lineage>
        <taxon>Eukaryota</taxon>
        <taxon>Viridiplantae</taxon>
        <taxon>Streptophyta</taxon>
        <taxon>Embryophyta</taxon>
        <taxon>Tracheophyta</taxon>
        <taxon>Spermatophyta</taxon>
        <taxon>Magnoliopsida</taxon>
        <taxon>eudicotyledons</taxon>
        <taxon>Gunneridae</taxon>
        <taxon>Pentapetalae</taxon>
        <taxon>rosids</taxon>
        <taxon>fabids</taxon>
        <taxon>Fabales</taxon>
        <taxon>Fabaceae</taxon>
        <taxon>Papilionoideae</taxon>
        <taxon>50 kb inversion clade</taxon>
        <taxon>NPAAA clade</taxon>
        <taxon>indigoferoid/millettioid clade</taxon>
        <taxon>Phaseoleae</taxon>
        <taxon>Vigna</taxon>
    </lineage>
</organism>
<keyword evidence="3" id="KW-1185">Reference proteome</keyword>
<reference evidence="2 3" key="1">
    <citation type="journal article" date="2023" name="Life. Sci Alliance">
        <title>Evolutionary insights into 3D genome organization and epigenetic landscape of Vigna mungo.</title>
        <authorList>
            <person name="Junaid A."/>
            <person name="Singh B."/>
            <person name="Bhatia S."/>
        </authorList>
    </citation>
    <scope>NUCLEOTIDE SEQUENCE [LARGE SCALE GENOMIC DNA]</scope>
    <source>
        <strain evidence="2">Urdbean</strain>
    </source>
</reference>
<protein>
    <submittedName>
        <fullName evidence="2">Uncharacterized protein</fullName>
    </submittedName>
</protein>
<sequence>LSSHFCLHLLIELILSLPLLSQNTILVDHFAHKQLRLLFLSPFSQITSHTGSRPGIFALPSPSYFCLPLSSTHKHTPNPLREGGFLISHCVWIWLRCFQTLIVLIVLCRHTLSSPCVVCNHPLSSPYSHPHCVLRHFYSIMKDDRRVRLHYGEPMGLNRMSITDSTLIEI</sequence>
<proteinExistence type="predicted"/>
<evidence type="ECO:0000313" key="3">
    <source>
        <dbReference type="Proteomes" id="UP001374535"/>
    </source>
</evidence>
<name>A0AAQ3N4I9_VIGMU</name>
<evidence type="ECO:0000313" key="2">
    <source>
        <dbReference type="EMBL" id="WVZ02241.1"/>
    </source>
</evidence>
<evidence type="ECO:0000256" key="1">
    <source>
        <dbReference type="SAM" id="SignalP"/>
    </source>
</evidence>